<dbReference type="RefSeq" id="WP_255924832.1">
    <property type="nucleotide sequence ID" value="NZ_JANFNH010000001.1"/>
</dbReference>
<organism evidence="1 2">
    <name type="scientific">Streptantibioticus rubrisoli</name>
    <dbReference type="NCBI Taxonomy" id="1387313"/>
    <lineage>
        <taxon>Bacteria</taxon>
        <taxon>Bacillati</taxon>
        <taxon>Actinomycetota</taxon>
        <taxon>Actinomycetes</taxon>
        <taxon>Kitasatosporales</taxon>
        <taxon>Streptomycetaceae</taxon>
        <taxon>Streptantibioticus</taxon>
    </lineage>
</organism>
<dbReference type="Pfam" id="PF19086">
    <property type="entry name" value="Terpene_syn_C_2"/>
    <property type="match status" value="1"/>
</dbReference>
<dbReference type="EMBL" id="JANFNH010000001">
    <property type="protein sequence ID" value="MCQ4040899.1"/>
    <property type="molecule type" value="Genomic_DNA"/>
</dbReference>
<dbReference type="InterPro" id="IPR008949">
    <property type="entry name" value="Isoprenoid_synthase_dom_sf"/>
</dbReference>
<gene>
    <name evidence="1" type="ORF">NON19_02365</name>
</gene>
<reference evidence="1 2" key="1">
    <citation type="submission" date="2022-06" db="EMBL/GenBank/DDBJ databases">
        <title>Draft genome sequence of type strain Streptomyces rubrisoli DSM 42083.</title>
        <authorList>
            <person name="Duangmal K."/>
            <person name="Klaysubun C."/>
        </authorList>
    </citation>
    <scope>NUCLEOTIDE SEQUENCE [LARGE SCALE GENOMIC DNA]</scope>
    <source>
        <strain evidence="1 2">DSM 42083</strain>
    </source>
</reference>
<name>A0ABT1P6B0_9ACTN</name>
<dbReference type="Proteomes" id="UP001206206">
    <property type="component" value="Unassembled WGS sequence"/>
</dbReference>
<proteinExistence type="predicted"/>
<comment type="caution">
    <text evidence="1">The sequence shown here is derived from an EMBL/GenBank/DDBJ whole genome shotgun (WGS) entry which is preliminary data.</text>
</comment>
<evidence type="ECO:0000313" key="2">
    <source>
        <dbReference type="Proteomes" id="UP001206206"/>
    </source>
</evidence>
<dbReference type="SUPFAM" id="SSF48576">
    <property type="entry name" value="Terpenoid synthases"/>
    <property type="match status" value="1"/>
</dbReference>
<dbReference type="Gene3D" id="1.10.600.10">
    <property type="entry name" value="Farnesyl Diphosphate Synthase"/>
    <property type="match status" value="1"/>
</dbReference>
<protein>
    <submittedName>
        <fullName evidence="1">Terpene synthase family protein</fullName>
    </submittedName>
</protein>
<evidence type="ECO:0000313" key="1">
    <source>
        <dbReference type="EMBL" id="MCQ4040899.1"/>
    </source>
</evidence>
<accession>A0ABT1P6B0</accession>
<keyword evidence="2" id="KW-1185">Reference proteome</keyword>
<sequence>MKDLQSRIFAVHCYPDARPGALDVIARFLALWTRHDDRLESEGGISKDRADLIRCALTGALTEPPVTADREIRAWWEIGQDFAKLASPKWCHRFGERYGAWQDAVRAEAQMVANWGRYPEVGIYSGIRNRAAGMGPWVALIEFALGRELPTSALDIDLERIYELVGSVHLADNDLHGITMDSRADWPNLVFSIAHHDGLSWAEASEEVARLHARYLCQFHTVDQHLRNRNPEIAWWLDAVRHLMAGLVTGHQLSPRYSPVHRLEDGTRLRVTVHWRK</sequence>